<dbReference type="EMBL" id="FOMW01000001">
    <property type="protein sequence ID" value="SFD47461.1"/>
    <property type="molecule type" value="Genomic_DNA"/>
</dbReference>
<keyword evidence="2" id="KW-1185">Reference proteome</keyword>
<reference evidence="1 2" key="1">
    <citation type="submission" date="2016-10" db="EMBL/GenBank/DDBJ databases">
        <authorList>
            <person name="de Groot N.N."/>
        </authorList>
    </citation>
    <scope>NUCLEOTIDE SEQUENCE [LARGE SCALE GENOMIC DNA]</scope>
    <source>
        <strain evidence="1 2">DSM 11443</strain>
    </source>
</reference>
<accession>A0A1I1SM29</accession>
<evidence type="ECO:0000313" key="1">
    <source>
        <dbReference type="EMBL" id="SFD47461.1"/>
    </source>
</evidence>
<dbReference type="RefSeq" id="WP_245766218.1">
    <property type="nucleotide sequence ID" value="NZ_FOMW01000001.1"/>
</dbReference>
<dbReference type="Gene3D" id="3.30.1360.120">
    <property type="entry name" value="Probable tRNA modification gtpase trme, domain 1"/>
    <property type="match status" value="1"/>
</dbReference>
<dbReference type="Gene3D" id="3.30.70.1520">
    <property type="entry name" value="Heterotetrameric sarcosine oxidase"/>
    <property type="match status" value="1"/>
</dbReference>
<name>A0A1I1SM29_9RHOB</name>
<dbReference type="SUPFAM" id="SSF103025">
    <property type="entry name" value="Folate-binding domain"/>
    <property type="match status" value="1"/>
</dbReference>
<sequence length="180" mass="18706">MGELQAARPWAERLDVSIGRSALVEVDLGHLTVLAPFGAEAGMTEALSAAHGLGFPKPNRATGKDGGRCIWFGRGEALLIGPAPDASLADHGASVDVLDAWAAVSLSGAAAVDVLARLVPVDLREGAFKRGHSIRTQVMHMSASITRTGKDSFLILVFRSMAGTLSHDLKQAMAAVAARG</sequence>
<dbReference type="STRING" id="74348.SAMN04488523_10185"/>
<organism evidence="1 2">
    <name type="scientific">Sulfitobacter brevis</name>
    <dbReference type="NCBI Taxonomy" id="74348"/>
    <lineage>
        <taxon>Bacteria</taxon>
        <taxon>Pseudomonadati</taxon>
        <taxon>Pseudomonadota</taxon>
        <taxon>Alphaproteobacteria</taxon>
        <taxon>Rhodobacterales</taxon>
        <taxon>Roseobacteraceae</taxon>
        <taxon>Sulfitobacter</taxon>
    </lineage>
</organism>
<gene>
    <name evidence="1" type="ORF">SAMN04488523_10185</name>
</gene>
<evidence type="ECO:0000313" key="2">
    <source>
        <dbReference type="Proteomes" id="UP000198977"/>
    </source>
</evidence>
<dbReference type="AlphaFoldDB" id="A0A1I1SM29"/>
<proteinExistence type="predicted"/>
<protein>
    <submittedName>
        <fullName evidence="1">Sarcosine oxidase subunit gamma</fullName>
    </submittedName>
</protein>
<dbReference type="Proteomes" id="UP000198977">
    <property type="component" value="Unassembled WGS sequence"/>
</dbReference>
<dbReference type="InterPro" id="IPR027266">
    <property type="entry name" value="TrmE/GcvT-like"/>
</dbReference>